<reference evidence="1 2" key="1">
    <citation type="journal article" date="2015" name="Nature">
        <title>rRNA introns, odd ribosomes, and small enigmatic genomes across a large radiation of phyla.</title>
        <authorList>
            <person name="Brown C.T."/>
            <person name="Hug L.A."/>
            <person name="Thomas B.C."/>
            <person name="Sharon I."/>
            <person name="Castelle C.J."/>
            <person name="Singh A."/>
            <person name="Wilkins M.J."/>
            <person name="Williams K.H."/>
            <person name="Banfield J.F."/>
        </authorList>
    </citation>
    <scope>NUCLEOTIDE SEQUENCE [LARGE SCALE GENOMIC DNA]</scope>
</reference>
<dbReference type="EMBL" id="LBSX01000014">
    <property type="protein sequence ID" value="KKQ27141.1"/>
    <property type="molecule type" value="Genomic_DNA"/>
</dbReference>
<organism evidence="1 2">
    <name type="scientific">Candidatus Magasanikbacteria bacterium GW2011_GWC2_37_14</name>
    <dbReference type="NCBI Taxonomy" id="1619046"/>
    <lineage>
        <taxon>Bacteria</taxon>
        <taxon>Candidatus Magasanikiibacteriota</taxon>
    </lineage>
</organism>
<evidence type="ECO:0000313" key="1">
    <source>
        <dbReference type="EMBL" id="KKQ27141.1"/>
    </source>
</evidence>
<sequence>MFKRPLEEWQDGKENLEENQIMDETEYLLGDNEPIRNKKLLDVLEIVRNEYPEIFKAAIIDVGDKDVDKSLKAGPAIFGAEDKAGYVSRIAISPELEIMTTDSEYFKNLLLTRRISLEHLQKQLADELGIKDFIFTAENLKKLILLHELGHLKYYQENYKKPNVNFAEAFETRSIEYHKNLQNLPIPGVIISVARRAWEKSIGKTVKEKLTSMKEILVEMYFKQARPDHYKKIKSGEINFDFSPEAGETAEELLDRHERAEQETPLEKFADEFVLEVLKNHPELIVENK</sequence>
<accession>A0A0G0JGB1</accession>
<name>A0A0G0JGB1_9BACT</name>
<protein>
    <submittedName>
        <fullName evidence="1">Uncharacterized protein</fullName>
    </submittedName>
</protein>
<evidence type="ECO:0000313" key="2">
    <source>
        <dbReference type="Proteomes" id="UP000034849"/>
    </source>
</evidence>
<dbReference type="STRING" id="1619046.US42_C0014G0038"/>
<proteinExistence type="predicted"/>
<comment type="caution">
    <text evidence="1">The sequence shown here is derived from an EMBL/GenBank/DDBJ whole genome shotgun (WGS) entry which is preliminary data.</text>
</comment>
<dbReference type="AlphaFoldDB" id="A0A0G0JGB1"/>
<dbReference type="Proteomes" id="UP000034849">
    <property type="component" value="Unassembled WGS sequence"/>
</dbReference>
<gene>
    <name evidence="1" type="ORF">US42_C0014G0038</name>
</gene>